<name>A0A1F8GBL4_9BACT</name>
<evidence type="ECO:0000313" key="1">
    <source>
        <dbReference type="EMBL" id="OGN22767.1"/>
    </source>
</evidence>
<dbReference type="EMBL" id="MGKI01000008">
    <property type="protein sequence ID" value="OGN22767.1"/>
    <property type="molecule type" value="Genomic_DNA"/>
</dbReference>
<reference evidence="1 2" key="1">
    <citation type="journal article" date="2016" name="Nat. Commun.">
        <title>Thousands of microbial genomes shed light on interconnected biogeochemical processes in an aquifer system.</title>
        <authorList>
            <person name="Anantharaman K."/>
            <person name="Brown C.T."/>
            <person name="Hug L.A."/>
            <person name="Sharon I."/>
            <person name="Castelle C.J."/>
            <person name="Probst A.J."/>
            <person name="Thomas B.C."/>
            <person name="Singh A."/>
            <person name="Wilkins M.J."/>
            <person name="Karaoz U."/>
            <person name="Brodie E.L."/>
            <person name="Williams K.H."/>
            <person name="Hubbard S.S."/>
            <person name="Banfield J.F."/>
        </authorList>
    </citation>
    <scope>NUCLEOTIDE SEQUENCE [LARGE SCALE GENOMIC DNA]</scope>
</reference>
<sequence>MERKNRAETIGRKSENKVHRALDILRYRWKEVVRFIHAEKNGELDREHIDFLIILRSNLSLALQVKSSRWRAKIHLKKYPHIKGVIWIREQDTPQEIAERIKKIILLYYKKIKRVS</sequence>
<evidence type="ECO:0000313" key="2">
    <source>
        <dbReference type="Proteomes" id="UP000178227"/>
    </source>
</evidence>
<accession>A0A1F8GBL4</accession>
<gene>
    <name evidence="1" type="ORF">A2918_01345</name>
</gene>
<comment type="caution">
    <text evidence="1">The sequence shown here is derived from an EMBL/GenBank/DDBJ whole genome shotgun (WGS) entry which is preliminary data.</text>
</comment>
<protein>
    <submittedName>
        <fullName evidence="1">Uncharacterized protein</fullName>
    </submittedName>
</protein>
<proteinExistence type="predicted"/>
<organism evidence="1 2">
    <name type="scientific">Candidatus Yanofskybacteria bacterium RIFCSPLOWO2_01_FULL_42_49</name>
    <dbReference type="NCBI Taxonomy" id="1802694"/>
    <lineage>
        <taxon>Bacteria</taxon>
        <taxon>Candidatus Yanofskyibacteriota</taxon>
    </lineage>
</organism>
<dbReference type="AlphaFoldDB" id="A0A1F8GBL4"/>
<dbReference type="Proteomes" id="UP000178227">
    <property type="component" value="Unassembled WGS sequence"/>
</dbReference>